<keyword evidence="3" id="KW-1185">Reference proteome</keyword>
<dbReference type="EMBL" id="QGDO01000009">
    <property type="protein sequence ID" value="PWJ36143.1"/>
    <property type="molecule type" value="Genomic_DNA"/>
</dbReference>
<gene>
    <name evidence="2" type="ORF">BC781_109162</name>
</gene>
<feature type="transmembrane region" description="Helical" evidence="1">
    <location>
        <begin position="6"/>
        <end position="24"/>
    </location>
</feature>
<feature type="transmembrane region" description="Helical" evidence="1">
    <location>
        <begin position="29"/>
        <end position="49"/>
    </location>
</feature>
<dbReference type="OrthoDB" id="1132160at2"/>
<protein>
    <recommendedName>
        <fullName evidence="4">Rod shape-determining protein MreD</fullName>
    </recommendedName>
</protein>
<organism evidence="2 3">
    <name type="scientific">Sediminitomix flava</name>
    <dbReference type="NCBI Taxonomy" id="379075"/>
    <lineage>
        <taxon>Bacteria</taxon>
        <taxon>Pseudomonadati</taxon>
        <taxon>Bacteroidota</taxon>
        <taxon>Cytophagia</taxon>
        <taxon>Cytophagales</taxon>
        <taxon>Flammeovirgaceae</taxon>
        <taxon>Sediminitomix</taxon>
    </lineage>
</organism>
<dbReference type="RefSeq" id="WP_109622598.1">
    <property type="nucleotide sequence ID" value="NZ_QGDO01000009.1"/>
</dbReference>
<name>A0A315Z0H8_SEDFL</name>
<proteinExistence type="predicted"/>
<evidence type="ECO:0008006" key="4">
    <source>
        <dbReference type="Google" id="ProtNLM"/>
    </source>
</evidence>
<keyword evidence="1" id="KW-0812">Transmembrane</keyword>
<comment type="caution">
    <text evidence="2">The sequence shown here is derived from an EMBL/GenBank/DDBJ whole genome shotgun (WGS) entry which is preliminary data.</text>
</comment>
<dbReference type="Proteomes" id="UP000245535">
    <property type="component" value="Unassembled WGS sequence"/>
</dbReference>
<accession>A0A315Z0H8</accession>
<feature type="transmembrane region" description="Helical" evidence="1">
    <location>
        <begin position="55"/>
        <end position="85"/>
    </location>
</feature>
<feature type="transmembrane region" description="Helical" evidence="1">
    <location>
        <begin position="145"/>
        <end position="169"/>
    </location>
</feature>
<keyword evidence="1" id="KW-0472">Membrane</keyword>
<reference evidence="2 3" key="1">
    <citation type="submission" date="2018-03" db="EMBL/GenBank/DDBJ databases">
        <title>Genomic Encyclopedia of Archaeal and Bacterial Type Strains, Phase II (KMG-II): from individual species to whole genera.</title>
        <authorList>
            <person name="Goeker M."/>
        </authorList>
    </citation>
    <scope>NUCLEOTIDE SEQUENCE [LARGE SCALE GENOMIC DNA]</scope>
    <source>
        <strain evidence="2 3">DSM 28229</strain>
    </source>
</reference>
<dbReference type="AlphaFoldDB" id="A0A315Z0H8"/>
<sequence length="174" mass="19503">MRNKNIVSIIVGFFGYILIQLLFFRNTQLFGLAFCFPYIAFILLLPFGQNGIGSMVLAFILGITVDIFYDTLGIHAAACVFMAFARNYYLKNFGGGDKYDANDIPSVLLLGNGGFLSLTLPLIFLHHFTFLMIEASNWALIGRTLLQAVLSTVFTALILLCIQMILYPVQKRRL</sequence>
<feature type="transmembrane region" description="Helical" evidence="1">
    <location>
        <begin position="106"/>
        <end position="125"/>
    </location>
</feature>
<keyword evidence="1" id="KW-1133">Transmembrane helix</keyword>
<evidence type="ECO:0000313" key="2">
    <source>
        <dbReference type="EMBL" id="PWJ36143.1"/>
    </source>
</evidence>
<evidence type="ECO:0000313" key="3">
    <source>
        <dbReference type="Proteomes" id="UP000245535"/>
    </source>
</evidence>
<evidence type="ECO:0000256" key="1">
    <source>
        <dbReference type="SAM" id="Phobius"/>
    </source>
</evidence>